<comment type="caution">
    <text evidence="2">The sequence shown here is derived from an EMBL/GenBank/DDBJ whole genome shotgun (WGS) entry which is preliminary data.</text>
</comment>
<reference evidence="2 3" key="1">
    <citation type="submission" date="2014-12" db="EMBL/GenBank/DDBJ databases">
        <title>Genome sequence of Morococcus cerebrosus.</title>
        <authorList>
            <person name="Shin S.-K."/>
            <person name="Yi H."/>
        </authorList>
    </citation>
    <scope>NUCLEOTIDE SEQUENCE [LARGE SCALE GENOMIC DNA]</scope>
    <source>
        <strain evidence="2 3">CIP 81.93</strain>
    </source>
</reference>
<dbReference type="Proteomes" id="UP000031390">
    <property type="component" value="Unassembled WGS sequence"/>
</dbReference>
<protein>
    <submittedName>
        <fullName evidence="2">Anti-sigma factor</fullName>
    </submittedName>
</protein>
<dbReference type="GO" id="GO:0016989">
    <property type="term" value="F:sigma factor antagonist activity"/>
    <property type="evidence" value="ECO:0007669"/>
    <property type="project" value="InterPro"/>
</dbReference>
<dbReference type="SUPFAM" id="SSF89069">
    <property type="entry name" value="N-terminal, cytoplasmic domain of anti-sigmaE factor RseA"/>
    <property type="match status" value="1"/>
</dbReference>
<organism evidence="2 3">
    <name type="scientific">Morococcus cerebrosus</name>
    <dbReference type="NCBI Taxonomy" id="1056807"/>
    <lineage>
        <taxon>Bacteria</taxon>
        <taxon>Pseudomonadati</taxon>
        <taxon>Pseudomonadota</taxon>
        <taxon>Betaproteobacteria</taxon>
        <taxon>Neisseriales</taxon>
        <taxon>Neisseriaceae</taxon>
        <taxon>Morococcus</taxon>
    </lineage>
</organism>
<dbReference type="InterPro" id="IPR005572">
    <property type="entry name" value="Anti-sigma_E_RseA_N"/>
</dbReference>
<evidence type="ECO:0000259" key="1">
    <source>
        <dbReference type="Pfam" id="PF03872"/>
    </source>
</evidence>
<feature type="domain" description="Anti sigma-E protein RseA N-terminal" evidence="1">
    <location>
        <begin position="9"/>
        <end position="81"/>
    </location>
</feature>
<dbReference type="Pfam" id="PF03872">
    <property type="entry name" value="RseA_N"/>
    <property type="match status" value="1"/>
</dbReference>
<dbReference type="Gene3D" id="1.10.10.880">
    <property type="entry name" value="Anti sigma-E protein RseA, N-terminal domain"/>
    <property type="match status" value="1"/>
</dbReference>
<dbReference type="CDD" id="cd16328">
    <property type="entry name" value="RseA_N"/>
    <property type="match status" value="1"/>
</dbReference>
<evidence type="ECO:0000313" key="2">
    <source>
        <dbReference type="EMBL" id="KIC06031.1"/>
    </source>
</evidence>
<sequence>MVITMNTTHEYISMLMDNDDVSEEMLDRLLSDDAAAEAWYEYHLIGDYMRYKAGTGRDADFMQSAAFTATLAEISEEHKQRHKAEVAAAMSAKGVQAANNSFFKSFAVAASVAAVAVAVWQFAPQMQSVGSADMVAEKAVETKAQQENIVSVVANPAVKNASDAVVLPESIKNEKGVSQTTVRTEMQVQQDSIVH</sequence>
<name>A0A0C1GKN4_9NEIS</name>
<evidence type="ECO:0000313" key="3">
    <source>
        <dbReference type="Proteomes" id="UP000031390"/>
    </source>
</evidence>
<dbReference type="PANTHER" id="PTHR38104">
    <property type="match status" value="1"/>
</dbReference>
<accession>A0A0C1GKN4</accession>
<dbReference type="InterPro" id="IPR036147">
    <property type="entry name" value="Anti-sigma_E_RseA_N_sf"/>
</dbReference>
<gene>
    <name evidence="2" type="ORF">MCC93_25260</name>
</gene>
<dbReference type="PATRIC" id="fig|1056807.3.peg.2423"/>
<proteinExistence type="predicted"/>
<dbReference type="PANTHER" id="PTHR38104:SF1">
    <property type="entry name" value="ANTI-SIGMA-E FACTOR RSEA"/>
    <property type="match status" value="1"/>
</dbReference>
<dbReference type="InterPro" id="IPR052383">
    <property type="entry name" value="Anti-sigma-E_RseA-like"/>
</dbReference>
<dbReference type="EMBL" id="JUFZ01000125">
    <property type="protein sequence ID" value="KIC06031.1"/>
    <property type="molecule type" value="Genomic_DNA"/>
</dbReference>
<dbReference type="AlphaFoldDB" id="A0A0C1GKN4"/>